<dbReference type="PIRSF" id="PIRSF002854">
    <property type="entry name" value="MetQ"/>
    <property type="match status" value="1"/>
</dbReference>
<dbReference type="InterPro" id="IPR004872">
    <property type="entry name" value="Lipoprotein_NlpA"/>
</dbReference>
<accession>A0A430AH23</accession>
<evidence type="ECO:0000256" key="6">
    <source>
        <dbReference type="PIRNR" id="PIRNR002854"/>
    </source>
</evidence>
<dbReference type="Gene3D" id="3.40.190.10">
    <property type="entry name" value="Periplasmic binding protein-like II"/>
    <property type="match status" value="2"/>
</dbReference>
<dbReference type="GO" id="GO:0016020">
    <property type="term" value="C:membrane"/>
    <property type="evidence" value="ECO:0007669"/>
    <property type="project" value="UniProtKB-SubCell"/>
</dbReference>
<feature type="chain" id="PRO_5038995749" description="Lipoprotein" evidence="8">
    <location>
        <begin position="23"/>
        <end position="281"/>
    </location>
</feature>
<evidence type="ECO:0000256" key="7">
    <source>
        <dbReference type="PIRSR" id="PIRSR002854-1"/>
    </source>
</evidence>
<keyword evidence="5 6" id="KW-0449">Lipoprotein</keyword>
<keyword evidence="10" id="KW-1185">Reference proteome</keyword>
<gene>
    <name evidence="9" type="ORF">CBF30_07990</name>
</gene>
<protein>
    <recommendedName>
        <fullName evidence="6">Lipoprotein</fullName>
    </recommendedName>
</protein>
<dbReference type="PROSITE" id="PS51257">
    <property type="entry name" value="PROKAR_LIPOPROTEIN"/>
    <property type="match status" value="1"/>
</dbReference>
<evidence type="ECO:0000256" key="5">
    <source>
        <dbReference type="ARBA" id="ARBA00023288"/>
    </source>
</evidence>
<sequence>MKKNLKNLGLAVLAFLLIGGLAACGSGSKESNQSVQKVKIGVVGSDTDVWDTVVKRLKKKNIDVELVKFTDYTQPNAALAEGEIDLNAFQHQIFLDNYNKEHGTKLVSIGNTVNSPLGIYSQKIKKVSQIKKGDTIAIPNDTTNGGRALRLLQTAGLIKVDEAKGYTPTVEDITENKLNLKITELDAAQTARALGDVTASVINGGMAVDAGLNPSKDAIYLEPVNASSKPYVNIIVANEKDKNKKVYQEIVKEYQTKATKEAIKETSKGANVAAWETFGKK</sequence>
<dbReference type="EMBL" id="NGJZ01000002">
    <property type="protein sequence ID" value="RSU07183.1"/>
    <property type="molecule type" value="Genomic_DNA"/>
</dbReference>
<comment type="similarity">
    <text evidence="6">Belongs to the nlpA lipoprotein family.</text>
</comment>
<name>A0A430AH23_9ENTE</name>
<feature type="signal peptide" evidence="8">
    <location>
        <begin position="1"/>
        <end position="22"/>
    </location>
</feature>
<evidence type="ECO:0000256" key="4">
    <source>
        <dbReference type="ARBA" id="ARBA00023139"/>
    </source>
</evidence>
<keyword evidence="2 8" id="KW-0732">Signal</keyword>
<dbReference type="CDD" id="cd13596">
    <property type="entry name" value="PBP2_lipoprotein_GmpC"/>
    <property type="match status" value="1"/>
</dbReference>
<dbReference type="PANTHER" id="PTHR30429:SF3">
    <property type="entry name" value="LIPOPROTEIN"/>
    <property type="match status" value="1"/>
</dbReference>
<keyword evidence="4" id="KW-0564">Palmitate</keyword>
<evidence type="ECO:0000313" key="9">
    <source>
        <dbReference type="EMBL" id="RSU07183.1"/>
    </source>
</evidence>
<evidence type="ECO:0000256" key="2">
    <source>
        <dbReference type="ARBA" id="ARBA00022729"/>
    </source>
</evidence>
<feature type="lipid moiety-binding region" description="S-diacylglycerol cysteine" evidence="7">
    <location>
        <position position="24"/>
    </location>
</feature>
<evidence type="ECO:0000313" key="10">
    <source>
        <dbReference type="Proteomes" id="UP000288669"/>
    </source>
</evidence>
<proteinExistence type="inferred from homology"/>
<dbReference type="Pfam" id="PF03180">
    <property type="entry name" value="Lipoprotein_9"/>
    <property type="match status" value="1"/>
</dbReference>
<reference evidence="9 10" key="1">
    <citation type="submission" date="2017-05" db="EMBL/GenBank/DDBJ databases">
        <title>Vagococcus spp. assemblies.</title>
        <authorList>
            <person name="Gulvik C.A."/>
        </authorList>
    </citation>
    <scope>NUCLEOTIDE SEQUENCE [LARGE SCALE GENOMIC DNA]</scope>
    <source>
        <strain evidence="9 10">DSM 24756</strain>
    </source>
</reference>
<comment type="subcellular location">
    <subcellularLocation>
        <location evidence="1">Membrane</location>
        <topology evidence="1">Lipid-anchor</topology>
    </subcellularLocation>
</comment>
<dbReference type="Proteomes" id="UP000288669">
    <property type="component" value="Unassembled WGS sequence"/>
</dbReference>
<dbReference type="AlphaFoldDB" id="A0A430AH23"/>
<organism evidence="9 10">
    <name type="scientific">Vagococcus entomophilus</name>
    <dbReference type="NCBI Taxonomy" id="1160095"/>
    <lineage>
        <taxon>Bacteria</taxon>
        <taxon>Bacillati</taxon>
        <taxon>Bacillota</taxon>
        <taxon>Bacilli</taxon>
        <taxon>Lactobacillales</taxon>
        <taxon>Enterococcaceae</taxon>
        <taxon>Vagococcus</taxon>
    </lineage>
</organism>
<dbReference type="PANTHER" id="PTHR30429">
    <property type="entry name" value="D-METHIONINE-BINDING LIPOPROTEIN METQ"/>
    <property type="match status" value="1"/>
</dbReference>
<evidence type="ECO:0000256" key="3">
    <source>
        <dbReference type="ARBA" id="ARBA00023136"/>
    </source>
</evidence>
<evidence type="ECO:0000256" key="1">
    <source>
        <dbReference type="ARBA" id="ARBA00004635"/>
    </source>
</evidence>
<dbReference type="OrthoDB" id="9812878at2"/>
<dbReference type="RefSeq" id="WP_126824849.1">
    <property type="nucleotide sequence ID" value="NZ_JBHLWU010000002.1"/>
</dbReference>
<evidence type="ECO:0000256" key="8">
    <source>
        <dbReference type="SAM" id="SignalP"/>
    </source>
</evidence>
<dbReference type="SUPFAM" id="SSF53850">
    <property type="entry name" value="Periplasmic binding protein-like II"/>
    <property type="match status" value="1"/>
</dbReference>
<comment type="caution">
    <text evidence="9">The sequence shown here is derived from an EMBL/GenBank/DDBJ whole genome shotgun (WGS) entry which is preliminary data.</text>
</comment>
<keyword evidence="3" id="KW-0472">Membrane</keyword>